<gene>
    <name evidence="1" type="ORF">ACFQNG_06360</name>
</gene>
<keyword evidence="2" id="KW-1185">Reference proteome</keyword>
<comment type="caution">
    <text evidence="1">The sequence shown here is derived from an EMBL/GenBank/DDBJ whole genome shotgun (WGS) entry which is preliminary data.</text>
</comment>
<name>A0ABW2RII9_9BACL</name>
<dbReference type="EMBL" id="JBHTBW010000019">
    <property type="protein sequence ID" value="MFC7440771.1"/>
    <property type="molecule type" value="Genomic_DNA"/>
</dbReference>
<evidence type="ECO:0000313" key="2">
    <source>
        <dbReference type="Proteomes" id="UP001596500"/>
    </source>
</evidence>
<sequence length="141" mass="16987">MDWIEFDDPRLGLYEICFPNEYTEAIVSDLCGYLRLPFDREALAKKLENDGTPGLQCLYIEQNQKLRSLLLLDCSNTDWLYTLCILYDETTHLPVKERLLAWDRFCREQYAQPRPESYRLRNKREDERALFRQIIHRHNGR</sequence>
<organism evidence="1 2">
    <name type="scientific">Laceyella putida</name>
    <dbReference type="NCBI Taxonomy" id="110101"/>
    <lineage>
        <taxon>Bacteria</taxon>
        <taxon>Bacillati</taxon>
        <taxon>Bacillota</taxon>
        <taxon>Bacilli</taxon>
        <taxon>Bacillales</taxon>
        <taxon>Thermoactinomycetaceae</taxon>
        <taxon>Laceyella</taxon>
    </lineage>
</organism>
<accession>A0ABW2RII9</accession>
<dbReference type="Proteomes" id="UP001596500">
    <property type="component" value="Unassembled WGS sequence"/>
</dbReference>
<proteinExistence type="predicted"/>
<dbReference type="RefSeq" id="WP_379864056.1">
    <property type="nucleotide sequence ID" value="NZ_JBHTBW010000019.1"/>
</dbReference>
<protein>
    <submittedName>
        <fullName evidence="1">Uncharacterized protein</fullName>
    </submittedName>
</protein>
<evidence type="ECO:0000313" key="1">
    <source>
        <dbReference type="EMBL" id="MFC7440771.1"/>
    </source>
</evidence>
<reference evidence="2" key="1">
    <citation type="journal article" date="2019" name="Int. J. Syst. Evol. Microbiol.">
        <title>The Global Catalogue of Microorganisms (GCM) 10K type strain sequencing project: providing services to taxonomists for standard genome sequencing and annotation.</title>
        <authorList>
            <consortium name="The Broad Institute Genomics Platform"/>
            <consortium name="The Broad Institute Genome Sequencing Center for Infectious Disease"/>
            <person name="Wu L."/>
            <person name="Ma J."/>
        </authorList>
    </citation>
    <scope>NUCLEOTIDE SEQUENCE [LARGE SCALE GENOMIC DNA]</scope>
    <source>
        <strain evidence="2">CGMCC 1.12942</strain>
    </source>
</reference>